<name>A0A8J8TAE2_HALGN</name>
<dbReference type="Proteomes" id="UP000785679">
    <property type="component" value="Unassembled WGS sequence"/>
</dbReference>
<sequence>MKEGIELVQYFESSELSYFKEAYGLSEQVKEALRVAVGECQMYMEGNLKKLLDTSGTSSKKQAKRVRELLTVLDNATGGGEEFKRLLKTYVDARRSGPRFKSLSSSEPVTFSSTESTTRSSFTVGGAQAYERGDHPILAQVVELGRAIEDEYAIALQIFDSDEGIGGYSALSISVKVAEKLIIKLSQILQAVDQEIASITLPQVQKSSEEASPNFMPLLISLDILESLYECAPKSFMQLIKVKELPLKKGTESILVKTQQILYMVGKRCGMLNEEEEESGGAEQSMDEVDIQTPMAQVSLLVGLAGEVAQFPKTFRMVEFINRSVKESSKRFNFNDRLVEIVQVIEAKREAFKKKYALKFQFIIKNYGYMYSRLESQKTQALLGLITKDQDPSETLVAQLRQSLDFHIDQFSQFVWKDPRSLLKKMFNKNGALVPEFKEIGAEVNAKMDVIVRKEFKRYAIADEIGPGVKLMLKEQMIKCISGLYGRYLKACKPEGAYSMEDIEISVDKLLKL</sequence>
<evidence type="ECO:0000313" key="1">
    <source>
        <dbReference type="EMBL" id="TNV87321.1"/>
    </source>
</evidence>
<evidence type="ECO:0000313" key="2">
    <source>
        <dbReference type="Proteomes" id="UP000785679"/>
    </source>
</evidence>
<organism evidence="1 2">
    <name type="scientific">Halteria grandinella</name>
    <dbReference type="NCBI Taxonomy" id="5974"/>
    <lineage>
        <taxon>Eukaryota</taxon>
        <taxon>Sar</taxon>
        <taxon>Alveolata</taxon>
        <taxon>Ciliophora</taxon>
        <taxon>Intramacronucleata</taxon>
        <taxon>Spirotrichea</taxon>
        <taxon>Stichotrichia</taxon>
        <taxon>Sporadotrichida</taxon>
        <taxon>Halteriidae</taxon>
        <taxon>Halteria</taxon>
    </lineage>
</organism>
<accession>A0A8J8TAE2</accession>
<protein>
    <submittedName>
        <fullName evidence="1">Uncharacterized protein</fullName>
    </submittedName>
</protein>
<keyword evidence="2" id="KW-1185">Reference proteome</keyword>
<dbReference type="EMBL" id="RRYP01000499">
    <property type="protein sequence ID" value="TNV87321.1"/>
    <property type="molecule type" value="Genomic_DNA"/>
</dbReference>
<gene>
    <name evidence="1" type="ORF">FGO68_gene13490</name>
</gene>
<reference evidence="1" key="1">
    <citation type="submission" date="2019-06" db="EMBL/GenBank/DDBJ databases">
        <authorList>
            <person name="Zheng W."/>
        </authorList>
    </citation>
    <scope>NUCLEOTIDE SEQUENCE</scope>
    <source>
        <strain evidence="1">QDHG01</strain>
    </source>
</reference>
<proteinExistence type="predicted"/>
<dbReference type="OrthoDB" id="8062037at2759"/>
<comment type="caution">
    <text evidence="1">The sequence shown here is derived from an EMBL/GenBank/DDBJ whole genome shotgun (WGS) entry which is preliminary data.</text>
</comment>
<dbReference type="AlphaFoldDB" id="A0A8J8TAE2"/>